<feature type="chain" id="PRO_5021751145" evidence="1">
    <location>
        <begin position="31"/>
        <end position="217"/>
    </location>
</feature>
<accession>A0A543CQ24</accession>
<dbReference type="AlphaFoldDB" id="A0A543CQ24"/>
<evidence type="ECO:0000313" key="3">
    <source>
        <dbReference type="Proteomes" id="UP000316096"/>
    </source>
</evidence>
<proteinExistence type="predicted"/>
<evidence type="ECO:0000313" key="2">
    <source>
        <dbReference type="EMBL" id="TQL99206.1"/>
    </source>
</evidence>
<comment type="caution">
    <text evidence="2">The sequence shown here is derived from an EMBL/GenBank/DDBJ whole genome shotgun (WGS) entry which is preliminary data.</text>
</comment>
<name>A0A543CQ24_9ACTN</name>
<keyword evidence="3" id="KW-1185">Reference proteome</keyword>
<keyword evidence="1" id="KW-0732">Signal</keyword>
<dbReference type="Proteomes" id="UP000316096">
    <property type="component" value="Unassembled WGS sequence"/>
</dbReference>
<sequence length="217" mass="22826">MKKVSAAAAAVLVSGAVMTTTATTMATAHAQDRVPTATRPGTARSGTKVVTMEMTAHQIRQARTAGASTVVTLDNGQQITISTAGYQRARAALAARQAHPTPDVTVRGNCGTAHVELNNTSTHLQYQMKTGFTVSPPAVEYAWSVYINGAGDTRYEYHYESDAPVMAPHSTWSGQHTAKVPAANDYEADIDVGGSWALTANATLCSSGPASELTRIF</sequence>
<evidence type="ECO:0000256" key="1">
    <source>
        <dbReference type="SAM" id="SignalP"/>
    </source>
</evidence>
<feature type="signal peptide" evidence="1">
    <location>
        <begin position="1"/>
        <end position="30"/>
    </location>
</feature>
<dbReference type="EMBL" id="VFOZ01000001">
    <property type="protein sequence ID" value="TQL99206.1"/>
    <property type="molecule type" value="Genomic_DNA"/>
</dbReference>
<reference evidence="2 3" key="1">
    <citation type="submission" date="2019-06" db="EMBL/GenBank/DDBJ databases">
        <title>Sequencing the genomes of 1000 actinobacteria strains.</title>
        <authorList>
            <person name="Klenk H.-P."/>
        </authorList>
    </citation>
    <scope>NUCLEOTIDE SEQUENCE [LARGE SCALE GENOMIC DNA]</scope>
    <source>
        <strain evidence="2 3">DSM 102200</strain>
    </source>
</reference>
<protein>
    <submittedName>
        <fullName evidence="2">Uncharacterized protein</fullName>
    </submittedName>
</protein>
<organism evidence="2 3">
    <name type="scientific">Actinoallomurus bryophytorum</name>
    <dbReference type="NCBI Taxonomy" id="1490222"/>
    <lineage>
        <taxon>Bacteria</taxon>
        <taxon>Bacillati</taxon>
        <taxon>Actinomycetota</taxon>
        <taxon>Actinomycetes</taxon>
        <taxon>Streptosporangiales</taxon>
        <taxon>Thermomonosporaceae</taxon>
        <taxon>Actinoallomurus</taxon>
    </lineage>
</organism>
<gene>
    <name evidence="2" type="ORF">FB559_4863</name>
</gene>